<keyword evidence="2" id="KW-1185">Reference proteome</keyword>
<evidence type="ECO:0000313" key="1">
    <source>
        <dbReference type="EMBL" id="BDU02385.1"/>
    </source>
</evidence>
<evidence type="ECO:0000313" key="2">
    <source>
        <dbReference type="Proteomes" id="UP001317870"/>
    </source>
</evidence>
<dbReference type="RefSeq" id="WP_281875439.1">
    <property type="nucleotide sequence ID" value="NZ_AP026978.1"/>
</dbReference>
<accession>A0ABM8D4Q3</accession>
<reference evidence="1 2" key="1">
    <citation type="submission" date="2022-11" db="EMBL/GenBank/DDBJ databases">
        <title>Genome Sequencing of Nocardia sp. ON39_IFM12276 and assembly.</title>
        <authorList>
            <person name="Shimojima M."/>
            <person name="Toyokawa M."/>
            <person name="Uesaka K."/>
        </authorList>
    </citation>
    <scope>NUCLEOTIDE SEQUENCE [LARGE SCALE GENOMIC DNA]</scope>
    <source>
        <strain evidence="1 2">IFM 12276</strain>
    </source>
</reference>
<organism evidence="1 2">
    <name type="scientific">Nocardia sputorum</name>
    <dbReference type="NCBI Taxonomy" id="2984338"/>
    <lineage>
        <taxon>Bacteria</taxon>
        <taxon>Bacillati</taxon>
        <taxon>Actinomycetota</taxon>
        <taxon>Actinomycetes</taxon>
        <taxon>Mycobacteriales</taxon>
        <taxon>Nocardiaceae</taxon>
        <taxon>Nocardia</taxon>
    </lineage>
</organism>
<name>A0ABM8D4Q3_9NOCA</name>
<proteinExistence type="predicted"/>
<gene>
    <name evidence="1" type="ORF">IFM12276_54130</name>
</gene>
<dbReference type="Proteomes" id="UP001317870">
    <property type="component" value="Chromosome"/>
</dbReference>
<dbReference type="EMBL" id="AP026978">
    <property type="protein sequence ID" value="BDU02385.1"/>
    <property type="molecule type" value="Genomic_DNA"/>
</dbReference>
<sequence>MFAPAPFADPHVAVLAEAAFGADPGRAAADLPPASDALGGWYRAVVLGGQGRYAAARAELRRVCNHSRDPVLLSLAGSTEGSFLRQLGWHERAAAFDGRAAATILTADAGTEAAPAGDAPPEAGGYLPSRADAICDALTGLAADALGTGRPALAARLLRRSASAARQYGAGWRPAIRLGWVSAETALAAGDFESAAEHAAGALELADRSPSVRHQVKSRLLVAAADVARDARGASGVSAEDVAEQCREHGLLPLRWACAMLRAGSGAENAAVEAAECAAVIGRAGGALRPLGDLR</sequence>
<protein>
    <submittedName>
        <fullName evidence="1">Uncharacterized protein</fullName>
    </submittedName>
</protein>